<dbReference type="PATRIC" id="fig|1310613.3.peg.2001"/>
<gene>
    <name evidence="1" type="ORF">J512_2084</name>
</gene>
<accession>A0A009I594</accession>
<dbReference type="Proteomes" id="UP000020595">
    <property type="component" value="Unassembled WGS sequence"/>
</dbReference>
<protein>
    <submittedName>
        <fullName evidence="1">Uncharacterized protein</fullName>
    </submittedName>
</protein>
<organism evidence="1 2">
    <name type="scientific">Acinetobacter baumannii (strain 1295743)</name>
    <dbReference type="NCBI Taxonomy" id="1310613"/>
    <lineage>
        <taxon>Bacteria</taxon>
        <taxon>Pseudomonadati</taxon>
        <taxon>Pseudomonadota</taxon>
        <taxon>Gammaproteobacteria</taxon>
        <taxon>Moraxellales</taxon>
        <taxon>Moraxellaceae</taxon>
        <taxon>Acinetobacter</taxon>
        <taxon>Acinetobacter calcoaceticus/baumannii complex</taxon>
    </lineage>
</organism>
<name>A0A009I594_ACIB9</name>
<evidence type="ECO:0000313" key="1">
    <source>
        <dbReference type="EMBL" id="EXB05646.1"/>
    </source>
</evidence>
<dbReference type="EMBL" id="JEWH01000023">
    <property type="protein sequence ID" value="EXB05646.1"/>
    <property type="molecule type" value="Genomic_DNA"/>
</dbReference>
<sequence length="44" mass="4782">MKIPPTTAPAIPPIKGEIGRLFDNAAPIVANDADDARLWLPVWE</sequence>
<dbReference type="AlphaFoldDB" id="A0A009I594"/>
<reference evidence="1 2" key="1">
    <citation type="submission" date="2014-02" db="EMBL/GenBank/DDBJ databases">
        <title>Comparative genomics and transcriptomics to identify genetic mechanisms underlying the emergence of carbapenem resistant Acinetobacter baumannii (CRAb).</title>
        <authorList>
            <person name="Harris A.D."/>
            <person name="Johnson K.J."/>
            <person name="George J."/>
            <person name="Shefchek K."/>
            <person name="Daugherty S.C."/>
            <person name="Parankush S."/>
            <person name="Sadzewicz L."/>
            <person name="Tallon L."/>
            <person name="Sengamalay N."/>
            <person name="Hazen T.H."/>
            <person name="Rasko D.A."/>
        </authorList>
    </citation>
    <scope>NUCLEOTIDE SEQUENCE [LARGE SCALE GENOMIC DNA]</scope>
    <source>
        <strain evidence="1 2">1295743</strain>
    </source>
</reference>
<comment type="caution">
    <text evidence="1">The sequence shown here is derived from an EMBL/GenBank/DDBJ whole genome shotgun (WGS) entry which is preliminary data.</text>
</comment>
<proteinExistence type="predicted"/>
<evidence type="ECO:0000313" key="2">
    <source>
        <dbReference type="Proteomes" id="UP000020595"/>
    </source>
</evidence>